<sequence>MTLFHTPDASLIYNSASDILCLSYSATRLSISFRTAYQKALEKMLKHNVTKLLLDLKRNAPPTDETEHILHPLTEILLPHPDRSLFIAAVVSEKQYQYQIGNILASSSATLPPAKVEFNYFTSRREATDWLNSN</sequence>
<organism evidence="1 2">
    <name type="scientific">Hymenobacter volaticus</name>
    <dbReference type="NCBI Taxonomy" id="2932254"/>
    <lineage>
        <taxon>Bacteria</taxon>
        <taxon>Pseudomonadati</taxon>
        <taxon>Bacteroidota</taxon>
        <taxon>Cytophagia</taxon>
        <taxon>Cytophagales</taxon>
        <taxon>Hymenobacteraceae</taxon>
        <taxon>Hymenobacter</taxon>
    </lineage>
</organism>
<proteinExistence type="predicted"/>
<gene>
    <name evidence="1" type="ORF">MUN86_22900</name>
</gene>
<protein>
    <recommendedName>
        <fullName evidence="3">STAS/SEC14 domain-containing protein</fullName>
    </recommendedName>
</protein>
<accession>A0ABY4G5W9</accession>
<evidence type="ECO:0008006" key="3">
    <source>
        <dbReference type="Google" id="ProtNLM"/>
    </source>
</evidence>
<dbReference type="Proteomes" id="UP000830401">
    <property type="component" value="Chromosome"/>
</dbReference>
<evidence type="ECO:0000313" key="2">
    <source>
        <dbReference type="Proteomes" id="UP000830401"/>
    </source>
</evidence>
<name>A0ABY4G5W9_9BACT</name>
<evidence type="ECO:0000313" key="1">
    <source>
        <dbReference type="EMBL" id="UOQ66299.1"/>
    </source>
</evidence>
<dbReference type="EMBL" id="CP095061">
    <property type="protein sequence ID" value="UOQ66299.1"/>
    <property type="molecule type" value="Genomic_DNA"/>
</dbReference>
<reference evidence="1" key="1">
    <citation type="submission" date="2022-04" db="EMBL/GenBank/DDBJ databases">
        <title>Hymenobacter sp. isolated from the air.</title>
        <authorList>
            <person name="Won M."/>
            <person name="Lee C.-M."/>
            <person name="Woen H.-Y."/>
            <person name="Kwon S.-W."/>
        </authorList>
    </citation>
    <scope>NUCLEOTIDE SEQUENCE</scope>
    <source>
        <strain evidence="1">5420S-77</strain>
    </source>
</reference>
<dbReference type="RefSeq" id="WP_245120287.1">
    <property type="nucleotide sequence ID" value="NZ_CP095061.1"/>
</dbReference>
<keyword evidence="2" id="KW-1185">Reference proteome</keyword>